<organism evidence="1 2">
    <name type="scientific">Ficus carica</name>
    <name type="common">Common fig</name>
    <dbReference type="NCBI Taxonomy" id="3494"/>
    <lineage>
        <taxon>Eukaryota</taxon>
        <taxon>Viridiplantae</taxon>
        <taxon>Streptophyta</taxon>
        <taxon>Embryophyta</taxon>
        <taxon>Tracheophyta</taxon>
        <taxon>Spermatophyta</taxon>
        <taxon>Magnoliopsida</taxon>
        <taxon>eudicotyledons</taxon>
        <taxon>Gunneridae</taxon>
        <taxon>Pentapetalae</taxon>
        <taxon>rosids</taxon>
        <taxon>fabids</taxon>
        <taxon>Rosales</taxon>
        <taxon>Moraceae</taxon>
        <taxon>Ficeae</taxon>
        <taxon>Ficus</taxon>
    </lineage>
</organism>
<keyword evidence="2" id="KW-1185">Reference proteome</keyword>
<reference evidence="1" key="1">
    <citation type="submission" date="2023-07" db="EMBL/GenBank/DDBJ databases">
        <title>draft genome sequence of fig (Ficus carica).</title>
        <authorList>
            <person name="Takahashi T."/>
            <person name="Nishimura K."/>
        </authorList>
    </citation>
    <scope>NUCLEOTIDE SEQUENCE</scope>
</reference>
<evidence type="ECO:0000313" key="2">
    <source>
        <dbReference type="Proteomes" id="UP001187192"/>
    </source>
</evidence>
<evidence type="ECO:0000313" key="1">
    <source>
        <dbReference type="EMBL" id="GMN59956.1"/>
    </source>
</evidence>
<dbReference type="EMBL" id="BTGU01000093">
    <property type="protein sequence ID" value="GMN59956.1"/>
    <property type="molecule type" value="Genomic_DNA"/>
</dbReference>
<proteinExistence type="predicted"/>
<comment type="caution">
    <text evidence="1">The sequence shown here is derived from an EMBL/GenBank/DDBJ whole genome shotgun (WGS) entry which is preliminary data.</text>
</comment>
<protein>
    <submittedName>
        <fullName evidence="1">Uncharacterized protein</fullName>
    </submittedName>
</protein>
<dbReference type="AlphaFoldDB" id="A0AA88DRF9"/>
<accession>A0AA88DRF9</accession>
<gene>
    <name evidence="1" type="ORF">TIFTF001_029044</name>
</gene>
<dbReference type="Proteomes" id="UP001187192">
    <property type="component" value="Unassembled WGS sequence"/>
</dbReference>
<sequence length="88" mass="10195">MEATCFHDCLLRPSWKDRASTTVFRYRHGRTMLPRRSLLTVVEASSSMTICKNRRGSTVLPRWFFETVVEATASTTVFRNRVPPRVFA</sequence>
<name>A0AA88DRF9_FICCA</name>